<dbReference type="Gene3D" id="2.70.98.10">
    <property type="match status" value="1"/>
</dbReference>
<accession>A0A6P1YRA9</accession>
<evidence type="ECO:0000313" key="1">
    <source>
        <dbReference type="EMBL" id="QIB36037.1"/>
    </source>
</evidence>
<dbReference type="Proteomes" id="UP000464751">
    <property type="component" value="Chromosome"/>
</dbReference>
<organism evidence="1 2">
    <name type="scientific">Ancylobacter pratisalsi</name>
    <dbReference type="NCBI Taxonomy" id="1745854"/>
    <lineage>
        <taxon>Bacteria</taxon>
        <taxon>Pseudomonadati</taxon>
        <taxon>Pseudomonadota</taxon>
        <taxon>Alphaproteobacteria</taxon>
        <taxon>Hyphomicrobiales</taxon>
        <taxon>Xanthobacteraceae</taxon>
        <taxon>Ancylobacter</taxon>
    </lineage>
</organism>
<dbReference type="AlphaFoldDB" id="A0A6P1YRA9"/>
<dbReference type="GO" id="GO:0005975">
    <property type="term" value="P:carbohydrate metabolic process"/>
    <property type="evidence" value="ECO:0007669"/>
    <property type="project" value="InterPro"/>
</dbReference>
<reference evidence="1 2" key="1">
    <citation type="submission" date="2020-02" db="EMBL/GenBank/DDBJ databases">
        <authorList>
            <person name="Li G."/>
        </authorList>
    </citation>
    <scope>NUCLEOTIDE SEQUENCE [LARGE SCALE GENOMIC DNA]</scope>
    <source>
        <strain evidence="1 2">DSM 102029</strain>
    </source>
</reference>
<name>A0A6P1YRA9_9HYPH</name>
<dbReference type="InterPro" id="IPR014718">
    <property type="entry name" value="GH-type_carb-bd"/>
</dbReference>
<dbReference type="InterPro" id="IPR011013">
    <property type="entry name" value="Gal_mutarotase_sf_dom"/>
</dbReference>
<dbReference type="CDD" id="cd09024">
    <property type="entry name" value="Aldose_epim_lacX"/>
    <property type="match status" value="1"/>
</dbReference>
<protein>
    <submittedName>
        <fullName evidence="1">Aldose 1-epimerase family protein</fullName>
    </submittedName>
</protein>
<evidence type="ECO:0000313" key="2">
    <source>
        <dbReference type="Proteomes" id="UP000464751"/>
    </source>
</evidence>
<dbReference type="Pfam" id="PF01263">
    <property type="entry name" value="Aldose_epim"/>
    <property type="match status" value="1"/>
</dbReference>
<gene>
    <name evidence="1" type="ORF">G3A50_01880</name>
</gene>
<dbReference type="EMBL" id="CP048630">
    <property type="protein sequence ID" value="QIB36037.1"/>
    <property type="molecule type" value="Genomic_DNA"/>
</dbReference>
<sequence length="295" mass="32041">MSDGSVELKSSKLSARIAPLGAELVKLADEQGRDLLWNGDPAFWTGHAPLLFPIVGRLPGDQLVHEGVAYPMAQHGFARRRTFEPVEATSASARFVLVSDEETRRQYPFEFALSVTYTLDEATLTIKAEVSNPGTEPLPASFGFHPAFLWPLPYGGIRAEHHLIFEKAEAEPIHRPVGGLLSAATEPNPAVDAVMALDDAMFERDALIFLDVRSHHVRYGVPGEPGLEIAFPGMAELGVWSKPGAPFLCIEPWSGYATPENGPVEFMDKPGLSLIPPGGSKSFAMAVRWLSDSGR</sequence>
<proteinExistence type="predicted"/>
<dbReference type="SUPFAM" id="SSF74650">
    <property type="entry name" value="Galactose mutarotase-like"/>
    <property type="match status" value="1"/>
</dbReference>
<dbReference type="PANTHER" id="PTHR11122">
    <property type="entry name" value="APOSPORY-ASSOCIATED PROTEIN C-RELATED"/>
    <property type="match status" value="1"/>
</dbReference>
<dbReference type="KEGG" id="apra:G3A50_01880"/>
<dbReference type="GO" id="GO:0030246">
    <property type="term" value="F:carbohydrate binding"/>
    <property type="evidence" value="ECO:0007669"/>
    <property type="project" value="InterPro"/>
</dbReference>
<dbReference type="PANTHER" id="PTHR11122:SF13">
    <property type="entry name" value="GLUCOSE-6-PHOSPHATE 1-EPIMERASE"/>
    <property type="match status" value="1"/>
</dbReference>
<dbReference type="GO" id="GO:0016853">
    <property type="term" value="F:isomerase activity"/>
    <property type="evidence" value="ECO:0007669"/>
    <property type="project" value="InterPro"/>
</dbReference>
<keyword evidence="2" id="KW-1185">Reference proteome</keyword>
<dbReference type="InterPro" id="IPR008183">
    <property type="entry name" value="Aldose_1/G6P_1-epimerase"/>
</dbReference>
<dbReference type="InterPro" id="IPR037481">
    <property type="entry name" value="LacX"/>
</dbReference>